<feature type="transmembrane region" description="Helical" evidence="3">
    <location>
        <begin position="182"/>
        <end position="200"/>
    </location>
</feature>
<evidence type="ECO:0000313" key="6">
    <source>
        <dbReference type="Proteomes" id="UP001596303"/>
    </source>
</evidence>
<name>A0ABW1S7C8_9PROT</name>
<evidence type="ECO:0000259" key="4">
    <source>
        <dbReference type="Pfam" id="PF01478"/>
    </source>
</evidence>
<dbReference type="Pfam" id="PF01478">
    <property type="entry name" value="Peptidase_A24"/>
    <property type="match status" value="1"/>
</dbReference>
<dbReference type="PANTHER" id="PTHR30487:SF0">
    <property type="entry name" value="PREPILIN LEADER PEPTIDASE_N-METHYLTRANSFERASE-RELATED"/>
    <property type="match status" value="1"/>
</dbReference>
<proteinExistence type="inferred from homology"/>
<dbReference type="InterPro" id="IPR000045">
    <property type="entry name" value="Prepilin_IV_endopep_pep"/>
</dbReference>
<keyword evidence="3" id="KW-0812">Transmembrane</keyword>
<dbReference type="InterPro" id="IPR014032">
    <property type="entry name" value="Peptidase_A24A_bac"/>
</dbReference>
<sequence>MEQEDSFQPFARTDREAVIQTVVWSLLLLSIALVSWFIWSAEYDAPHVLLSLPLFIGLVALIWYDLRRYRLPNLITYALILAGLGISAWYGLGTLCLHLFGAGIGYGLIWVLNRFYVSVRHREGIGMGDAKLVAASGAWLGPFALAPVLMLSSAAGILLLLIYKWKMMLDTDQKPGADLVPFGPALCLGFWIVYFAWPVFAGKII</sequence>
<feature type="transmembrane region" description="Helical" evidence="3">
    <location>
        <begin position="138"/>
        <end position="162"/>
    </location>
</feature>
<protein>
    <submittedName>
        <fullName evidence="5">Prepilin peptidase</fullName>
        <ecNumber evidence="5">3.4.23.-</ecNumber>
    </submittedName>
</protein>
<keyword evidence="6" id="KW-1185">Reference proteome</keyword>
<gene>
    <name evidence="5" type="ORF">ACFQDM_04955</name>
</gene>
<feature type="transmembrane region" description="Helical" evidence="3">
    <location>
        <begin position="71"/>
        <end position="91"/>
    </location>
</feature>
<dbReference type="InterPro" id="IPR050882">
    <property type="entry name" value="Prepilin_peptidase/N-MTase"/>
</dbReference>
<accession>A0ABW1S7C8</accession>
<dbReference type="Gene3D" id="1.20.120.1220">
    <property type="match status" value="1"/>
</dbReference>
<dbReference type="Proteomes" id="UP001596303">
    <property type="component" value="Unassembled WGS sequence"/>
</dbReference>
<keyword evidence="3" id="KW-1133">Transmembrane helix</keyword>
<evidence type="ECO:0000256" key="1">
    <source>
        <dbReference type="ARBA" id="ARBA00005801"/>
    </source>
</evidence>
<keyword evidence="5" id="KW-0378">Hydrolase</keyword>
<reference evidence="6" key="1">
    <citation type="journal article" date="2019" name="Int. J. Syst. Evol. Microbiol.">
        <title>The Global Catalogue of Microorganisms (GCM) 10K type strain sequencing project: providing services to taxonomists for standard genome sequencing and annotation.</title>
        <authorList>
            <consortium name="The Broad Institute Genomics Platform"/>
            <consortium name="The Broad Institute Genome Sequencing Center for Infectious Disease"/>
            <person name="Wu L."/>
            <person name="Ma J."/>
        </authorList>
    </citation>
    <scope>NUCLEOTIDE SEQUENCE [LARGE SCALE GENOMIC DNA]</scope>
    <source>
        <strain evidence="6">CGMCC-1.15741</strain>
    </source>
</reference>
<dbReference type="PRINTS" id="PR00864">
    <property type="entry name" value="PREPILNPTASE"/>
</dbReference>
<dbReference type="EC" id="3.4.23.-" evidence="5"/>
<feature type="transmembrane region" description="Helical" evidence="3">
    <location>
        <begin position="21"/>
        <end position="39"/>
    </location>
</feature>
<organism evidence="5 6">
    <name type="scientific">Ponticaulis profundi</name>
    <dbReference type="NCBI Taxonomy" id="2665222"/>
    <lineage>
        <taxon>Bacteria</taxon>
        <taxon>Pseudomonadati</taxon>
        <taxon>Pseudomonadota</taxon>
        <taxon>Alphaproteobacteria</taxon>
        <taxon>Hyphomonadales</taxon>
        <taxon>Hyphomonadaceae</taxon>
        <taxon>Ponticaulis</taxon>
    </lineage>
</organism>
<keyword evidence="3" id="KW-0472">Membrane</keyword>
<evidence type="ECO:0000256" key="2">
    <source>
        <dbReference type="RuleBase" id="RU003793"/>
    </source>
</evidence>
<comment type="caution">
    <text evidence="5">The sequence shown here is derived from an EMBL/GenBank/DDBJ whole genome shotgun (WGS) entry which is preliminary data.</text>
</comment>
<dbReference type="GO" id="GO:0016787">
    <property type="term" value="F:hydrolase activity"/>
    <property type="evidence" value="ECO:0007669"/>
    <property type="project" value="UniProtKB-KW"/>
</dbReference>
<evidence type="ECO:0000256" key="3">
    <source>
        <dbReference type="SAM" id="Phobius"/>
    </source>
</evidence>
<dbReference type="RefSeq" id="WP_377376259.1">
    <property type="nucleotide sequence ID" value="NZ_JBHSSW010000004.1"/>
</dbReference>
<feature type="transmembrane region" description="Helical" evidence="3">
    <location>
        <begin position="45"/>
        <end position="64"/>
    </location>
</feature>
<dbReference type="EMBL" id="JBHSSW010000004">
    <property type="protein sequence ID" value="MFC6197414.1"/>
    <property type="molecule type" value="Genomic_DNA"/>
</dbReference>
<feature type="transmembrane region" description="Helical" evidence="3">
    <location>
        <begin position="97"/>
        <end position="117"/>
    </location>
</feature>
<feature type="domain" description="Prepilin type IV endopeptidase peptidase" evidence="4">
    <location>
        <begin position="54"/>
        <end position="160"/>
    </location>
</feature>
<comment type="similarity">
    <text evidence="1 2">Belongs to the peptidase A24 family.</text>
</comment>
<evidence type="ECO:0000313" key="5">
    <source>
        <dbReference type="EMBL" id="MFC6197414.1"/>
    </source>
</evidence>
<dbReference type="PANTHER" id="PTHR30487">
    <property type="entry name" value="TYPE 4 PREPILIN-LIKE PROTEINS LEADER PEPTIDE-PROCESSING ENZYME"/>
    <property type="match status" value="1"/>
</dbReference>